<gene>
    <name evidence="5" type="ORF">CC80DRAFT_521934</name>
</gene>
<dbReference type="SUPFAM" id="SSF53335">
    <property type="entry name" value="S-adenosyl-L-methionine-dependent methyltransferases"/>
    <property type="match status" value="1"/>
</dbReference>
<protein>
    <submittedName>
        <fullName evidence="5">S-adenosyl-L-methionine-dependent methyltransferase</fullName>
    </submittedName>
</protein>
<keyword evidence="6" id="KW-1185">Reference proteome</keyword>
<name>A0A6A5UD11_9PLEO</name>
<dbReference type="GO" id="GO:0008168">
    <property type="term" value="F:methyltransferase activity"/>
    <property type="evidence" value="ECO:0007669"/>
    <property type="project" value="UniProtKB-KW"/>
</dbReference>
<dbReference type="CDD" id="cd02440">
    <property type="entry name" value="AdoMet_MTases"/>
    <property type="match status" value="1"/>
</dbReference>
<accession>A0A6A5UD11</accession>
<evidence type="ECO:0000256" key="2">
    <source>
        <dbReference type="ARBA" id="ARBA00022679"/>
    </source>
</evidence>
<organism evidence="5 6">
    <name type="scientific">Byssothecium circinans</name>
    <dbReference type="NCBI Taxonomy" id="147558"/>
    <lineage>
        <taxon>Eukaryota</taxon>
        <taxon>Fungi</taxon>
        <taxon>Dikarya</taxon>
        <taxon>Ascomycota</taxon>
        <taxon>Pezizomycotina</taxon>
        <taxon>Dothideomycetes</taxon>
        <taxon>Pleosporomycetidae</taxon>
        <taxon>Pleosporales</taxon>
        <taxon>Massarineae</taxon>
        <taxon>Massarinaceae</taxon>
        <taxon>Byssothecium</taxon>
    </lineage>
</organism>
<evidence type="ECO:0000259" key="4">
    <source>
        <dbReference type="Pfam" id="PF13847"/>
    </source>
</evidence>
<dbReference type="PANTHER" id="PTHR43464:SF19">
    <property type="entry name" value="UBIQUINONE BIOSYNTHESIS O-METHYLTRANSFERASE, MITOCHONDRIAL"/>
    <property type="match status" value="1"/>
</dbReference>
<dbReference type="OrthoDB" id="10017101at2759"/>
<evidence type="ECO:0000256" key="1">
    <source>
        <dbReference type="ARBA" id="ARBA00022603"/>
    </source>
</evidence>
<proteinExistence type="predicted"/>
<dbReference type="Proteomes" id="UP000800035">
    <property type="component" value="Unassembled WGS sequence"/>
</dbReference>
<dbReference type="EMBL" id="ML976978">
    <property type="protein sequence ID" value="KAF1963083.1"/>
    <property type="molecule type" value="Genomic_DNA"/>
</dbReference>
<dbReference type="Gene3D" id="3.40.50.150">
    <property type="entry name" value="Vaccinia Virus protein VP39"/>
    <property type="match status" value="1"/>
</dbReference>
<dbReference type="GO" id="GO:0032259">
    <property type="term" value="P:methylation"/>
    <property type="evidence" value="ECO:0007669"/>
    <property type="project" value="UniProtKB-KW"/>
</dbReference>
<dbReference type="AlphaFoldDB" id="A0A6A5UD11"/>
<keyword evidence="3" id="KW-0949">S-adenosyl-L-methionine</keyword>
<feature type="domain" description="Methyltransferase" evidence="4">
    <location>
        <begin position="39"/>
        <end position="146"/>
    </location>
</feature>
<evidence type="ECO:0000313" key="6">
    <source>
        <dbReference type="Proteomes" id="UP000800035"/>
    </source>
</evidence>
<dbReference type="InterPro" id="IPR025714">
    <property type="entry name" value="Methyltranfer_dom"/>
</dbReference>
<reference evidence="5" key="1">
    <citation type="journal article" date="2020" name="Stud. Mycol.">
        <title>101 Dothideomycetes genomes: a test case for predicting lifestyles and emergence of pathogens.</title>
        <authorList>
            <person name="Haridas S."/>
            <person name="Albert R."/>
            <person name="Binder M."/>
            <person name="Bloem J."/>
            <person name="Labutti K."/>
            <person name="Salamov A."/>
            <person name="Andreopoulos B."/>
            <person name="Baker S."/>
            <person name="Barry K."/>
            <person name="Bills G."/>
            <person name="Bluhm B."/>
            <person name="Cannon C."/>
            <person name="Castanera R."/>
            <person name="Culley D."/>
            <person name="Daum C."/>
            <person name="Ezra D."/>
            <person name="Gonzalez J."/>
            <person name="Henrissat B."/>
            <person name="Kuo A."/>
            <person name="Liang C."/>
            <person name="Lipzen A."/>
            <person name="Lutzoni F."/>
            <person name="Magnuson J."/>
            <person name="Mondo S."/>
            <person name="Nolan M."/>
            <person name="Ohm R."/>
            <person name="Pangilinan J."/>
            <person name="Park H.-J."/>
            <person name="Ramirez L."/>
            <person name="Alfaro M."/>
            <person name="Sun H."/>
            <person name="Tritt A."/>
            <person name="Yoshinaga Y."/>
            <person name="Zwiers L.-H."/>
            <person name="Turgeon B."/>
            <person name="Goodwin S."/>
            <person name="Spatafora J."/>
            <person name="Crous P."/>
            <person name="Grigoriev I."/>
        </authorList>
    </citation>
    <scope>NUCLEOTIDE SEQUENCE</scope>
    <source>
        <strain evidence="5">CBS 675.92</strain>
    </source>
</reference>
<evidence type="ECO:0000313" key="5">
    <source>
        <dbReference type="EMBL" id="KAF1963083.1"/>
    </source>
</evidence>
<dbReference type="Pfam" id="PF13847">
    <property type="entry name" value="Methyltransf_31"/>
    <property type="match status" value="1"/>
</dbReference>
<dbReference type="PANTHER" id="PTHR43464">
    <property type="entry name" value="METHYLTRANSFERASE"/>
    <property type="match status" value="1"/>
</dbReference>
<dbReference type="InterPro" id="IPR029063">
    <property type="entry name" value="SAM-dependent_MTases_sf"/>
</dbReference>
<sequence length="287" mass="32603">MFPSQPTTYTQGHDRIVTANHARRTAEDEGAFVLPHTKPHFKILDVGCGPGTITTGFAKYVPNGSVTGIDLTEQVISQAQEHLQKQDPKPQNVTFHVRNVLEGLPFADGEFDIIYTSQVLLHLHDPIDALREMKRVCKPATGIVCCREGDWPFRTVPYTKGIQLFDHWFWQMIHGKAPEGYERPDMPPFAPGHRGGSLVHVWAREAGFDPKRMEKGAKVQVFSTEEERRVYGVRMVGRITEAGHGERFKELGATEEEVREMVRAWKEWEEDVDGWHGIVHCEVVCHN</sequence>
<keyword evidence="2 5" id="KW-0808">Transferase</keyword>
<keyword evidence="1 5" id="KW-0489">Methyltransferase</keyword>
<evidence type="ECO:0000256" key="3">
    <source>
        <dbReference type="ARBA" id="ARBA00022691"/>
    </source>
</evidence>